<organism evidence="4">
    <name type="scientific">uncultured Chloroflexia bacterium</name>
    <dbReference type="NCBI Taxonomy" id="1672391"/>
    <lineage>
        <taxon>Bacteria</taxon>
        <taxon>Bacillati</taxon>
        <taxon>Chloroflexota</taxon>
        <taxon>Chloroflexia</taxon>
        <taxon>environmental samples</taxon>
    </lineage>
</organism>
<accession>A0A6J4NQE8</accession>
<keyword evidence="3" id="KW-1133">Transmembrane helix</keyword>
<feature type="region of interest" description="Disordered" evidence="2">
    <location>
        <begin position="262"/>
        <end position="292"/>
    </location>
</feature>
<keyword evidence="1" id="KW-0175">Coiled coil</keyword>
<feature type="coiled-coil region" evidence="1">
    <location>
        <begin position="181"/>
        <end position="234"/>
    </location>
</feature>
<evidence type="ECO:0000256" key="3">
    <source>
        <dbReference type="SAM" id="Phobius"/>
    </source>
</evidence>
<feature type="compositionally biased region" description="Low complexity" evidence="2">
    <location>
        <begin position="264"/>
        <end position="274"/>
    </location>
</feature>
<evidence type="ECO:0000256" key="1">
    <source>
        <dbReference type="SAM" id="Coils"/>
    </source>
</evidence>
<dbReference type="AlphaFoldDB" id="A0A6J4NQE8"/>
<sequence>MQSSNTLLHTRLRPLAWRLRLRDMLGWLQRTAYIPGVGFIALQGIGRLVPIPHLLWWSFAPLVVWLLALAVYVVVHRIDTTTAARRVDHLLDLRERLSTAIELGNRPLEDEVEELQQSDALGVSERIRPQQLGWSFDRRTLLHFGAPLLVGVALVFLPNPQTGVLAQQAAVVEAIEGTIKTIEAQREAIGANQELSAAERERLQRELAQLERDLQAAQQSREEALAQLSSAEARLRQGLDPQADARRAGLDQLARRLQAERTDGAGAANAASAADELRQQQQTLDSMTPEQREQLAQALREQAAENANVDPALSQELQAAADALASGDTAAAEQSLDRAAQQAANSSQQLASN</sequence>
<feature type="non-terminal residue" evidence="4">
    <location>
        <position position="353"/>
    </location>
</feature>
<name>A0A6J4NQE8_9CHLR</name>
<dbReference type="EMBL" id="CADCTR010003317">
    <property type="protein sequence ID" value="CAA9394122.1"/>
    <property type="molecule type" value="Genomic_DNA"/>
</dbReference>
<feature type="compositionally biased region" description="Polar residues" evidence="2">
    <location>
        <begin position="279"/>
        <end position="289"/>
    </location>
</feature>
<reference evidence="4" key="1">
    <citation type="submission" date="2020-02" db="EMBL/GenBank/DDBJ databases">
        <authorList>
            <person name="Meier V. D."/>
        </authorList>
    </citation>
    <scope>NUCLEOTIDE SEQUENCE</scope>
    <source>
        <strain evidence="4">AVDCRST_MAG93</strain>
    </source>
</reference>
<protein>
    <submittedName>
        <fullName evidence="4">Uncharacterized protein</fullName>
    </submittedName>
</protein>
<feature type="transmembrane region" description="Helical" evidence="3">
    <location>
        <begin position="21"/>
        <end position="42"/>
    </location>
</feature>
<keyword evidence="3" id="KW-0472">Membrane</keyword>
<feature type="transmembrane region" description="Helical" evidence="3">
    <location>
        <begin position="140"/>
        <end position="157"/>
    </location>
</feature>
<evidence type="ECO:0000313" key="4">
    <source>
        <dbReference type="EMBL" id="CAA9394122.1"/>
    </source>
</evidence>
<feature type="transmembrane region" description="Helical" evidence="3">
    <location>
        <begin position="54"/>
        <end position="75"/>
    </location>
</feature>
<keyword evidence="3" id="KW-0812">Transmembrane</keyword>
<evidence type="ECO:0000256" key="2">
    <source>
        <dbReference type="SAM" id="MobiDB-lite"/>
    </source>
</evidence>
<gene>
    <name evidence="4" type="ORF">AVDCRST_MAG93-9877</name>
</gene>
<proteinExistence type="predicted"/>
<feature type="region of interest" description="Disordered" evidence="2">
    <location>
        <begin position="324"/>
        <end position="353"/>
    </location>
</feature>